<feature type="domain" description="HD-GYP" evidence="4">
    <location>
        <begin position="593"/>
        <end position="794"/>
    </location>
</feature>
<feature type="transmembrane region" description="Helical" evidence="2">
    <location>
        <begin position="50"/>
        <end position="72"/>
    </location>
</feature>
<dbReference type="SUPFAM" id="SSF109604">
    <property type="entry name" value="HD-domain/PDEase-like"/>
    <property type="match status" value="1"/>
</dbReference>
<dbReference type="KEGG" id="fgi:OP10G_3676"/>
<evidence type="ECO:0000256" key="2">
    <source>
        <dbReference type="SAM" id="Phobius"/>
    </source>
</evidence>
<dbReference type="RefSeq" id="WP_025229033.1">
    <property type="nucleotide sequence ID" value="NZ_CP007139.1"/>
</dbReference>
<gene>
    <name evidence="5" type="ORF">OP10G_3676</name>
</gene>
<proteinExistence type="predicted"/>
<keyword evidence="2" id="KW-0472">Membrane</keyword>
<name>A0A068NYL7_FIMGI</name>
<dbReference type="PROSITE" id="PS50887">
    <property type="entry name" value="GGDEF"/>
    <property type="match status" value="1"/>
</dbReference>
<dbReference type="InterPro" id="IPR029787">
    <property type="entry name" value="Nucleotide_cyclase"/>
</dbReference>
<feature type="transmembrane region" description="Helical" evidence="2">
    <location>
        <begin position="210"/>
        <end position="232"/>
    </location>
</feature>
<dbReference type="SUPFAM" id="SSF55073">
    <property type="entry name" value="Nucleotide cyclase"/>
    <property type="match status" value="1"/>
</dbReference>
<dbReference type="PANTHER" id="PTHR45138">
    <property type="entry name" value="REGULATORY COMPONENTS OF SENSORY TRANSDUCTION SYSTEM"/>
    <property type="match status" value="1"/>
</dbReference>
<dbReference type="GO" id="GO:0043709">
    <property type="term" value="P:cell adhesion involved in single-species biofilm formation"/>
    <property type="evidence" value="ECO:0007669"/>
    <property type="project" value="TreeGrafter"/>
</dbReference>
<evidence type="ECO:0000313" key="5">
    <source>
        <dbReference type="EMBL" id="AIE87044.1"/>
    </source>
</evidence>
<dbReference type="NCBIfam" id="TIGR00254">
    <property type="entry name" value="GGDEF"/>
    <property type="match status" value="1"/>
</dbReference>
<dbReference type="SMART" id="SM00471">
    <property type="entry name" value="HDc"/>
    <property type="match status" value="1"/>
</dbReference>
<dbReference type="Gene3D" id="3.30.70.270">
    <property type="match status" value="1"/>
</dbReference>
<evidence type="ECO:0000259" key="4">
    <source>
        <dbReference type="PROSITE" id="PS51832"/>
    </source>
</evidence>
<dbReference type="InterPro" id="IPR000160">
    <property type="entry name" value="GGDEF_dom"/>
</dbReference>
<dbReference type="GO" id="GO:0005886">
    <property type="term" value="C:plasma membrane"/>
    <property type="evidence" value="ECO:0007669"/>
    <property type="project" value="TreeGrafter"/>
</dbReference>
<keyword evidence="1" id="KW-0175">Coiled coil</keyword>
<dbReference type="AlphaFoldDB" id="A0A068NYL7"/>
<dbReference type="CDD" id="cd00077">
    <property type="entry name" value="HDc"/>
    <property type="match status" value="1"/>
</dbReference>
<dbReference type="PROSITE" id="PS51832">
    <property type="entry name" value="HD_GYP"/>
    <property type="match status" value="1"/>
</dbReference>
<dbReference type="FunFam" id="3.30.70.270:FF:000001">
    <property type="entry name" value="Diguanylate cyclase domain protein"/>
    <property type="match status" value="1"/>
</dbReference>
<dbReference type="HOGENOM" id="CLU_349086_0_0_0"/>
<reference evidence="5 6" key="1">
    <citation type="journal article" date="2014" name="PLoS ONE">
        <title>The first complete genome sequence of the class fimbriimonadia in the phylum armatimonadetes.</title>
        <authorList>
            <person name="Hu Z.Y."/>
            <person name="Wang Y.Z."/>
            <person name="Im W.T."/>
            <person name="Wang S.Y."/>
            <person name="Zhao G.P."/>
            <person name="Zheng H.J."/>
            <person name="Quan Z.X."/>
        </authorList>
    </citation>
    <scope>NUCLEOTIDE SEQUENCE [LARGE SCALE GENOMIC DNA]</scope>
    <source>
        <strain evidence="5">Gsoil 348</strain>
    </source>
</reference>
<dbReference type="Gene3D" id="1.10.3210.10">
    <property type="entry name" value="Hypothetical protein af1432"/>
    <property type="match status" value="1"/>
</dbReference>
<dbReference type="Pfam" id="PF13487">
    <property type="entry name" value="HD_5"/>
    <property type="match status" value="1"/>
</dbReference>
<feature type="transmembrane region" description="Helical" evidence="2">
    <location>
        <begin position="114"/>
        <end position="132"/>
    </location>
</feature>
<dbReference type="InterPro" id="IPR037522">
    <property type="entry name" value="HD_GYP_dom"/>
</dbReference>
<dbReference type="Pfam" id="PF00990">
    <property type="entry name" value="GGDEF"/>
    <property type="match status" value="1"/>
</dbReference>
<dbReference type="GO" id="GO:0052621">
    <property type="term" value="F:diguanylate cyclase activity"/>
    <property type="evidence" value="ECO:0007669"/>
    <property type="project" value="TreeGrafter"/>
</dbReference>
<keyword evidence="2" id="KW-0812">Transmembrane</keyword>
<feature type="transmembrane region" description="Helical" evidence="2">
    <location>
        <begin position="316"/>
        <end position="335"/>
    </location>
</feature>
<feature type="transmembrane region" description="Helical" evidence="2">
    <location>
        <begin position="144"/>
        <end position="166"/>
    </location>
</feature>
<feature type="transmembrane region" description="Helical" evidence="2">
    <location>
        <begin position="283"/>
        <end position="304"/>
    </location>
</feature>
<dbReference type="CDD" id="cd01949">
    <property type="entry name" value="GGDEF"/>
    <property type="match status" value="1"/>
</dbReference>
<dbReference type="Proteomes" id="UP000027982">
    <property type="component" value="Chromosome"/>
</dbReference>
<accession>A0A068NYL7</accession>
<dbReference type="InterPro" id="IPR043128">
    <property type="entry name" value="Rev_trsase/Diguanyl_cyclase"/>
</dbReference>
<dbReference type="eggNOG" id="COG3437">
    <property type="taxonomic scope" value="Bacteria"/>
</dbReference>
<evidence type="ECO:0000259" key="3">
    <source>
        <dbReference type="PROSITE" id="PS50887"/>
    </source>
</evidence>
<feature type="transmembrane region" description="Helical" evidence="2">
    <location>
        <begin position="20"/>
        <end position="38"/>
    </location>
</feature>
<dbReference type="SMART" id="SM00267">
    <property type="entry name" value="GGDEF"/>
    <property type="match status" value="1"/>
</dbReference>
<feature type="transmembrane region" description="Helical" evidence="2">
    <location>
        <begin position="178"/>
        <end position="198"/>
    </location>
</feature>
<feature type="coiled-coil region" evidence="1">
    <location>
        <begin position="351"/>
        <end position="385"/>
    </location>
</feature>
<dbReference type="EMBL" id="CP007139">
    <property type="protein sequence ID" value="AIE87044.1"/>
    <property type="molecule type" value="Genomic_DNA"/>
</dbReference>
<dbReference type="OrthoDB" id="9802066at2"/>
<dbReference type="InterPro" id="IPR050469">
    <property type="entry name" value="Diguanylate_Cyclase"/>
</dbReference>
<dbReference type="GO" id="GO:1902201">
    <property type="term" value="P:negative regulation of bacterial-type flagellum-dependent cell motility"/>
    <property type="evidence" value="ECO:0007669"/>
    <property type="project" value="TreeGrafter"/>
</dbReference>
<organism evidence="5 6">
    <name type="scientific">Fimbriimonas ginsengisoli Gsoil 348</name>
    <dbReference type="NCBI Taxonomy" id="661478"/>
    <lineage>
        <taxon>Bacteria</taxon>
        <taxon>Bacillati</taxon>
        <taxon>Armatimonadota</taxon>
        <taxon>Fimbriimonadia</taxon>
        <taxon>Fimbriimonadales</taxon>
        <taxon>Fimbriimonadaceae</taxon>
        <taxon>Fimbriimonas</taxon>
    </lineage>
</organism>
<evidence type="ECO:0000313" key="6">
    <source>
        <dbReference type="Proteomes" id="UP000027982"/>
    </source>
</evidence>
<sequence>MHPSLALKTNDPAWTSRQSILFWATFGFGANLAMALLVQFGPFTRTQRSVVCDLLALVIPLATVHLCFLPIAGKKRTVPTILGWATIAYAAGQAIYFVERYGLHAEGSPAWSDIAWIGTYPLLMIGILAWPARYEPLGRNFRFVLDLLVAAVGLLAYSWVFLVAPYGESATNLGLKSFISVVYPICDILLVLCLFHMLRRGSDPRFRAPARIFGLGLLAVVTIDMVYAYNMINLNGAGGTLFKMGWPISCTASNLAAFIFLLRMRDIPEEETAPEHLEEALAVQPWLSVLPYALIPAVLGLIIFVHTYKPAKQYEAATFFVATLMAVGLVIRQILTIKENAMLLTKLQGAYRELSAKSSEIRRANQDLKDALGRLATNNDDLAEANSQLAQLVTIDGMTGLENHRAFQQHLRLEVDAAKRHRHPLSLIMADVDFFKRYNDEFGHPAGDEVLRQIATTIVDEVGENAYPARYGGEEFAVVLPYLGGAEALLVAERICRSVATRLRIRRKITMSLGVATLEPSWTAETLVSEADRALYAAKGWGRNRAIAVSDLDRQRLSLDILNEGTTEYDPNEPMGLAAIVSAGLRNHPQALGIEPDSQLAGGLLGTLELKDVETRDHSERVMWYAMRLAQSVIDSGISTMTHQELRSLAYGALLHDIGKIGVPENILKHPGDLDIEMKAVIREHPRLGAQIVQRFPSLDMALAVIRNHHERWDGRGYPSGLRGTDIPLVARIFSVVDGLEAMLSARPYSGPMPIEDVTKQLTLGSGTIYDPAMLRAFQLVPPEEWVKIADRESTLTRNVPISSVSG</sequence>
<keyword evidence="2" id="KW-1133">Transmembrane helix</keyword>
<dbReference type="InterPro" id="IPR003607">
    <property type="entry name" value="HD/PDEase_dom"/>
</dbReference>
<keyword evidence="6" id="KW-1185">Reference proteome</keyword>
<protein>
    <submittedName>
        <fullName evidence="5">Response regulator/GGDEF domain protein</fullName>
    </submittedName>
</protein>
<feature type="domain" description="GGDEF" evidence="3">
    <location>
        <begin position="423"/>
        <end position="551"/>
    </location>
</feature>
<evidence type="ECO:0000256" key="1">
    <source>
        <dbReference type="SAM" id="Coils"/>
    </source>
</evidence>
<dbReference type="PANTHER" id="PTHR45138:SF9">
    <property type="entry name" value="DIGUANYLATE CYCLASE DGCM-RELATED"/>
    <property type="match status" value="1"/>
</dbReference>
<dbReference type="STRING" id="661478.OP10G_3676"/>